<evidence type="ECO:0000313" key="3">
    <source>
        <dbReference type="Proteomes" id="UP000286287"/>
    </source>
</evidence>
<evidence type="ECO:0000313" key="2">
    <source>
        <dbReference type="EMBL" id="RJF74601.1"/>
    </source>
</evidence>
<sequence>MGTTIGNFLYRGIVPKVDVAERLAAAVGVEVSQIEWGKIEQVDIANLPPMPKSPPFNPREGTPVISDEQMKIAVQWAEAGRSKKDVYEAMGVSHQTFYKVMQKYEEKHGPVHFKQTRVKKPSAQVQGQATQKAEKGPAEKGGKEKPSSRSRKAVKDVL</sequence>
<dbReference type="AlphaFoldDB" id="A0A418VER6"/>
<feature type="region of interest" description="Disordered" evidence="1">
    <location>
        <begin position="109"/>
        <end position="158"/>
    </location>
</feature>
<comment type="caution">
    <text evidence="2">The sequence shown here is derived from an EMBL/GenBank/DDBJ whole genome shotgun (WGS) entry which is preliminary data.</text>
</comment>
<organism evidence="2 3">
    <name type="scientific">Deinococcus cavernae</name>
    <dbReference type="NCBI Taxonomy" id="2320857"/>
    <lineage>
        <taxon>Bacteria</taxon>
        <taxon>Thermotogati</taxon>
        <taxon>Deinococcota</taxon>
        <taxon>Deinococci</taxon>
        <taxon>Deinococcales</taxon>
        <taxon>Deinococcaceae</taxon>
        <taxon>Deinococcus</taxon>
    </lineage>
</organism>
<proteinExistence type="predicted"/>
<dbReference type="EMBL" id="QYUJ01000009">
    <property type="protein sequence ID" value="RJF74601.1"/>
    <property type="molecule type" value="Genomic_DNA"/>
</dbReference>
<name>A0A418VER6_9DEIO</name>
<dbReference type="SUPFAM" id="SSF46689">
    <property type="entry name" value="Homeodomain-like"/>
    <property type="match status" value="1"/>
</dbReference>
<keyword evidence="3" id="KW-1185">Reference proteome</keyword>
<reference evidence="2 3" key="1">
    <citation type="submission" date="2018-09" db="EMBL/GenBank/DDBJ databases">
        <authorList>
            <person name="Zhu H."/>
        </authorList>
    </citation>
    <scope>NUCLEOTIDE SEQUENCE [LARGE SCALE GENOMIC DNA]</scope>
    <source>
        <strain evidence="2 3">K2S05-167</strain>
    </source>
</reference>
<feature type="compositionally biased region" description="Basic residues" evidence="1">
    <location>
        <begin position="110"/>
        <end position="120"/>
    </location>
</feature>
<gene>
    <name evidence="2" type="ORF">D3875_03405</name>
</gene>
<feature type="compositionally biased region" description="Basic and acidic residues" evidence="1">
    <location>
        <begin position="132"/>
        <end position="158"/>
    </location>
</feature>
<dbReference type="InterPro" id="IPR009057">
    <property type="entry name" value="Homeodomain-like_sf"/>
</dbReference>
<protein>
    <submittedName>
        <fullName evidence="2">Uncharacterized protein</fullName>
    </submittedName>
</protein>
<accession>A0A418VER6</accession>
<dbReference type="Proteomes" id="UP000286287">
    <property type="component" value="Unassembled WGS sequence"/>
</dbReference>
<evidence type="ECO:0000256" key="1">
    <source>
        <dbReference type="SAM" id="MobiDB-lite"/>
    </source>
</evidence>